<dbReference type="AlphaFoldDB" id="A0A977L0V1"/>
<evidence type="ECO:0000313" key="1">
    <source>
        <dbReference type="EMBL" id="UXE61950.1"/>
    </source>
</evidence>
<sequence length="153" mass="16888">MSKPTHAHLTFTLKKNLAYAYKEQTKQQKVYYMGAKLLEIGIEPQDAVYRWSLQTNPTEEVWTYSAYWGESRVQLLSGHYPLTGTELIDCARANAPQGLTTTTQLCGYNEDTQAFQTALQEATQQAGLSLASLTDLIEPPAGISVAPDTASLL</sequence>
<dbReference type="KEGG" id="wna:KA717_03240"/>
<gene>
    <name evidence="1" type="ORF">KA717_03240</name>
</gene>
<dbReference type="EMBL" id="CP073041">
    <property type="protein sequence ID" value="UXE61950.1"/>
    <property type="molecule type" value="Genomic_DNA"/>
</dbReference>
<accession>A0A977L0V1</accession>
<dbReference type="Proteomes" id="UP001065613">
    <property type="component" value="Chromosome"/>
</dbReference>
<reference evidence="1" key="1">
    <citation type="submission" date="2021-04" db="EMBL/GenBank/DDBJ databases">
        <title>Genome sequence of Woronichinia naegeliana from Washington state freshwater lake bloom.</title>
        <authorList>
            <person name="Dreher T.W."/>
        </authorList>
    </citation>
    <scope>NUCLEOTIDE SEQUENCE</scope>
    <source>
        <strain evidence="1">WA131</strain>
    </source>
</reference>
<name>A0A977L0V1_9CYAN</name>
<organism evidence="1">
    <name type="scientific">Woronichinia naegeliana WA131</name>
    <dbReference type="NCBI Taxonomy" id="2824559"/>
    <lineage>
        <taxon>Bacteria</taxon>
        <taxon>Bacillati</taxon>
        <taxon>Cyanobacteriota</taxon>
        <taxon>Cyanophyceae</taxon>
        <taxon>Synechococcales</taxon>
        <taxon>Coelosphaeriaceae</taxon>
        <taxon>Woronichinia</taxon>
    </lineage>
</organism>
<proteinExistence type="predicted"/>
<protein>
    <submittedName>
        <fullName evidence="1">Uncharacterized protein</fullName>
    </submittedName>
</protein>